<feature type="signal peptide" evidence="1">
    <location>
        <begin position="1"/>
        <end position="22"/>
    </location>
</feature>
<dbReference type="Proteomes" id="UP000485562">
    <property type="component" value="Unassembled WGS sequence"/>
</dbReference>
<proteinExistence type="predicted"/>
<comment type="caution">
    <text evidence="2">The sequence shown here is derived from an EMBL/GenBank/DDBJ whole genome shotgun (WGS) entry which is preliminary data.</text>
</comment>
<name>A0A1V6CAK7_UNCT6</name>
<evidence type="ECO:0000256" key="1">
    <source>
        <dbReference type="SAM" id="SignalP"/>
    </source>
</evidence>
<accession>A0A1V6CAK7</accession>
<dbReference type="PROSITE" id="PS51257">
    <property type="entry name" value="PROKAR_LIPOPROTEIN"/>
    <property type="match status" value="1"/>
</dbReference>
<feature type="chain" id="PRO_5011985828" description="SmpA / OmlA family protein" evidence="1">
    <location>
        <begin position="23"/>
        <end position="119"/>
    </location>
</feature>
<dbReference type="EMBL" id="MWDQ01000057">
    <property type="protein sequence ID" value="OQB73941.1"/>
    <property type="molecule type" value="Genomic_DNA"/>
</dbReference>
<keyword evidence="1" id="KW-0732">Signal</keyword>
<reference evidence="2" key="1">
    <citation type="submission" date="2017-02" db="EMBL/GenBank/DDBJ databases">
        <title>Delving into the versatile metabolic prowess of the omnipresent phylum Bacteroidetes.</title>
        <authorList>
            <person name="Nobu M.K."/>
            <person name="Mei R."/>
            <person name="Narihiro T."/>
            <person name="Kuroda K."/>
            <person name="Liu W.-T."/>
        </authorList>
    </citation>
    <scope>NUCLEOTIDE SEQUENCE</scope>
    <source>
        <strain evidence="2">ADurb.Bin131</strain>
    </source>
</reference>
<evidence type="ECO:0008006" key="3">
    <source>
        <dbReference type="Google" id="ProtNLM"/>
    </source>
</evidence>
<sequence length="119" mass="13989">MRKITLYILTTLLLCGCAHYSAYDNFLRNTELRKEFASKHDELSPEIKQAIIDGKIVPGMDQSLIRTLFGDPDETYLSETGMFEMWYYENFAFGFDKNGKVIKVFNPEDMKFEKKKPRR</sequence>
<dbReference type="AlphaFoldDB" id="A0A1V6CAK7"/>
<evidence type="ECO:0000313" key="2">
    <source>
        <dbReference type="EMBL" id="OQB73941.1"/>
    </source>
</evidence>
<organism evidence="2">
    <name type="scientific">candidate division TA06 bacterium ADurb.Bin131</name>
    <dbReference type="NCBI Taxonomy" id="1852827"/>
    <lineage>
        <taxon>Bacteria</taxon>
        <taxon>Bacteria division TA06</taxon>
    </lineage>
</organism>
<protein>
    <recommendedName>
        <fullName evidence="3">SmpA / OmlA family protein</fullName>
    </recommendedName>
</protein>
<gene>
    <name evidence="2" type="ORF">BWX89_00726</name>
</gene>